<evidence type="ECO:0000313" key="2">
    <source>
        <dbReference type="Proteomes" id="UP001214170"/>
    </source>
</evidence>
<dbReference type="Proteomes" id="UP001214170">
    <property type="component" value="Chromosome"/>
</dbReference>
<evidence type="ECO:0008006" key="3">
    <source>
        <dbReference type="Google" id="ProtNLM"/>
    </source>
</evidence>
<sequence>MMELPELGAVPNERRWALRILRESERAGGRRYSMTVLAMAKRALGIGLNVGEGAW</sequence>
<proteinExistence type="predicted"/>
<organism evidence="1 2">
    <name type="scientific">Achromobacter spanius</name>
    <dbReference type="NCBI Taxonomy" id="217203"/>
    <lineage>
        <taxon>Bacteria</taxon>
        <taxon>Pseudomonadati</taxon>
        <taxon>Pseudomonadota</taxon>
        <taxon>Betaproteobacteria</taxon>
        <taxon>Burkholderiales</taxon>
        <taxon>Alcaligenaceae</taxon>
        <taxon>Achromobacter</taxon>
    </lineage>
</organism>
<evidence type="ECO:0000313" key="1">
    <source>
        <dbReference type="EMBL" id="WFP07544.1"/>
    </source>
</evidence>
<gene>
    <name evidence="1" type="ORF">P8T11_25065</name>
</gene>
<name>A0ABY8GRR8_9BURK</name>
<keyword evidence="2" id="KW-1185">Reference proteome</keyword>
<reference evidence="1 2" key="1">
    <citation type="submission" date="2023-03" db="EMBL/GenBank/DDBJ databases">
        <title>Achromobacter spanius LIG8.</title>
        <authorList>
            <person name="Shrestha S."/>
        </authorList>
    </citation>
    <scope>NUCLEOTIDE SEQUENCE [LARGE SCALE GENOMIC DNA]</scope>
    <source>
        <strain evidence="1 2">LIG8</strain>
    </source>
</reference>
<protein>
    <recommendedName>
        <fullName evidence="3">Transposase</fullName>
    </recommendedName>
</protein>
<dbReference type="RefSeq" id="WP_268079526.1">
    <property type="nucleotide sequence ID" value="NZ_CP106885.1"/>
</dbReference>
<accession>A0ABY8GRR8</accession>
<dbReference type="EMBL" id="CP121261">
    <property type="protein sequence ID" value="WFP07544.1"/>
    <property type="molecule type" value="Genomic_DNA"/>
</dbReference>